<accession>A0ABN2QIV2</accession>
<feature type="compositionally biased region" description="Low complexity" evidence="1">
    <location>
        <begin position="16"/>
        <end position="37"/>
    </location>
</feature>
<feature type="region of interest" description="Disordered" evidence="1">
    <location>
        <begin position="14"/>
        <end position="37"/>
    </location>
</feature>
<evidence type="ECO:0000313" key="2">
    <source>
        <dbReference type="EMBL" id="GAA1953289.1"/>
    </source>
</evidence>
<evidence type="ECO:0000313" key="3">
    <source>
        <dbReference type="Proteomes" id="UP001501116"/>
    </source>
</evidence>
<protein>
    <submittedName>
        <fullName evidence="2">Uncharacterized protein</fullName>
    </submittedName>
</protein>
<keyword evidence="3" id="KW-1185">Reference proteome</keyword>
<dbReference type="EMBL" id="BAAANN010000007">
    <property type="protein sequence ID" value="GAA1953289.1"/>
    <property type="molecule type" value="Genomic_DNA"/>
</dbReference>
<comment type="caution">
    <text evidence="2">The sequence shown here is derived from an EMBL/GenBank/DDBJ whole genome shotgun (WGS) entry which is preliminary data.</text>
</comment>
<proteinExistence type="predicted"/>
<organism evidence="2 3">
    <name type="scientific">Amycolatopsis minnesotensis</name>
    <dbReference type="NCBI Taxonomy" id="337894"/>
    <lineage>
        <taxon>Bacteria</taxon>
        <taxon>Bacillati</taxon>
        <taxon>Actinomycetota</taxon>
        <taxon>Actinomycetes</taxon>
        <taxon>Pseudonocardiales</taxon>
        <taxon>Pseudonocardiaceae</taxon>
        <taxon>Amycolatopsis</taxon>
    </lineage>
</organism>
<dbReference type="Proteomes" id="UP001501116">
    <property type="component" value="Unassembled WGS sequence"/>
</dbReference>
<name>A0ABN2QIV2_9PSEU</name>
<reference evidence="2 3" key="1">
    <citation type="journal article" date="2019" name="Int. J. Syst. Evol. Microbiol.">
        <title>The Global Catalogue of Microorganisms (GCM) 10K type strain sequencing project: providing services to taxonomists for standard genome sequencing and annotation.</title>
        <authorList>
            <consortium name="The Broad Institute Genomics Platform"/>
            <consortium name="The Broad Institute Genome Sequencing Center for Infectious Disease"/>
            <person name="Wu L."/>
            <person name="Ma J."/>
        </authorList>
    </citation>
    <scope>NUCLEOTIDE SEQUENCE [LARGE SCALE GENOMIC DNA]</scope>
    <source>
        <strain evidence="2 3">JCM 14545</strain>
    </source>
</reference>
<evidence type="ECO:0000256" key="1">
    <source>
        <dbReference type="SAM" id="MobiDB-lite"/>
    </source>
</evidence>
<sequence>MADADARVANECARSADCPAHATTPAPASSSATAGTKATALARVRNEGVRVCFKATQTLSPRLAVRGVPAPAPERYAPCNLQVNTVPPTGRSRCVTTVRPRDPA</sequence>
<gene>
    <name evidence="2" type="ORF">GCM10009754_23130</name>
</gene>